<keyword evidence="6" id="KW-0106">Calcium</keyword>
<accession>A0A1B6DAB2</accession>
<gene>
    <name evidence="9" type="ORF">g.25110</name>
</gene>
<protein>
    <recommendedName>
        <fullName evidence="8">Sulfatase N-terminal domain-containing protein</fullName>
    </recommendedName>
</protein>
<sequence>MIRVSFIHLIPLLLFLNINFYSTCNLKPRLNILLIIIDDLRPALGCYGDTRAYTPNIDELSKEGILFKQAFVQQALCAPSRNSFLTSRRPDTLHLYDFYSYWRETVGNFSTIPQVLKINGFKTMSIGKVFHPGISSNWSDDQPYSWSFTPFHPSTEIYKEAKVCVDKQGKLGRNLICPVVPQFQPKGTLPDIQSVIEAKRFLNNVDKEEPFFLAVGFHKPHVPLKYPFSFLDYHPFINISLPENRFQPFGLPHVAWNPWTDVRNRNDIQNLNISFPFGVIPDKWNKLIRQSYYASVSYIDDLIGKLVSKLKEQNLFDNTIIAIIGDHGWSLSEHGEWSKFSTYETAVQVPFILRIPGITSNTYKDINQGPGLTSDVLVELVDLFPTLIDLVNLDPIPLCPENNVDVELCTEGVSLLPVIQNLSRGGKKLDTMEIWCF</sequence>
<evidence type="ECO:0000256" key="2">
    <source>
        <dbReference type="ARBA" id="ARBA00008779"/>
    </source>
</evidence>
<keyword evidence="4 7" id="KW-0732">Signal</keyword>
<reference evidence="9" key="1">
    <citation type="submission" date="2015-12" db="EMBL/GenBank/DDBJ databases">
        <title>De novo transcriptome assembly of four potential Pierce s Disease insect vectors from Arizona vineyards.</title>
        <authorList>
            <person name="Tassone E.E."/>
        </authorList>
    </citation>
    <scope>NUCLEOTIDE SEQUENCE</scope>
</reference>
<evidence type="ECO:0000256" key="1">
    <source>
        <dbReference type="ARBA" id="ARBA00001913"/>
    </source>
</evidence>
<keyword evidence="5" id="KW-0378">Hydrolase</keyword>
<dbReference type="InterPro" id="IPR000917">
    <property type="entry name" value="Sulfatase_N"/>
</dbReference>
<proteinExistence type="inferred from homology"/>
<comment type="cofactor">
    <cofactor evidence="1">
        <name>Ca(2+)</name>
        <dbReference type="ChEBI" id="CHEBI:29108"/>
    </cofactor>
</comment>
<dbReference type="SUPFAM" id="SSF53649">
    <property type="entry name" value="Alkaline phosphatase-like"/>
    <property type="match status" value="1"/>
</dbReference>
<dbReference type="Gene3D" id="3.40.720.10">
    <property type="entry name" value="Alkaline Phosphatase, subunit A"/>
    <property type="match status" value="1"/>
</dbReference>
<dbReference type="GO" id="GO:0005737">
    <property type="term" value="C:cytoplasm"/>
    <property type="evidence" value="ECO:0007669"/>
    <property type="project" value="TreeGrafter"/>
</dbReference>
<dbReference type="InterPro" id="IPR017850">
    <property type="entry name" value="Alkaline_phosphatase_core_sf"/>
</dbReference>
<keyword evidence="3" id="KW-0479">Metal-binding</keyword>
<dbReference type="CDD" id="cd16030">
    <property type="entry name" value="iduronate-2-sulfatase"/>
    <property type="match status" value="1"/>
</dbReference>
<comment type="similarity">
    <text evidence="2">Belongs to the sulfatase family.</text>
</comment>
<evidence type="ECO:0000313" key="9">
    <source>
        <dbReference type="EMBL" id="JAS22560.1"/>
    </source>
</evidence>
<evidence type="ECO:0000256" key="3">
    <source>
        <dbReference type="ARBA" id="ARBA00022723"/>
    </source>
</evidence>
<evidence type="ECO:0000256" key="6">
    <source>
        <dbReference type="ARBA" id="ARBA00022837"/>
    </source>
</evidence>
<evidence type="ECO:0000256" key="7">
    <source>
        <dbReference type="SAM" id="SignalP"/>
    </source>
</evidence>
<feature type="domain" description="Sulfatase N-terminal" evidence="8">
    <location>
        <begin position="31"/>
        <end position="392"/>
    </location>
</feature>
<organism evidence="9">
    <name type="scientific">Clastoptera arizonana</name>
    <name type="common">Arizona spittle bug</name>
    <dbReference type="NCBI Taxonomy" id="38151"/>
    <lineage>
        <taxon>Eukaryota</taxon>
        <taxon>Metazoa</taxon>
        <taxon>Ecdysozoa</taxon>
        <taxon>Arthropoda</taxon>
        <taxon>Hexapoda</taxon>
        <taxon>Insecta</taxon>
        <taxon>Pterygota</taxon>
        <taxon>Neoptera</taxon>
        <taxon>Paraneoptera</taxon>
        <taxon>Hemiptera</taxon>
        <taxon>Auchenorrhyncha</taxon>
        <taxon>Cercopoidea</taxon>
        <taxon>Clastopteridae</taxon>
        <taxon>Clastoptera</taxon>
    </lineage>
</organism>
<dbReference type="GO" id="GO:0046872">
    <property type="term" value="F:metal ion binding"/>
    <property type="evidence" value="ECO:0007669"/>
    <property type="project" value="UniProtKB-KW"/>
</dbReference>
<dbReference type="AlphaFoldDB" id="A0A1B6DAB2"/>
<evidence type="ECO:0000259" key="8">
    <source>
        <dbReference type="Pfam" id="PF00884"/>
    </source>
</evidence>
<dbReference type="EMBL" id="GEDC01014738">
    <property type="protein sequence ID" value="JAS22560.1"/>
    <property type="molecule type" value="Transcribed_RNA"/>
</dbReference>
<name>A0A1B6DAB2_9HEMI</name>
<dbReference type="Pfam" id="PF00884">
    <property type="entry name" value="Sulfatase"/>
    <property type="match status" value="1"/>
</dbReference>
<evidence type="ECO:0000256" key="5">
    <source>
        <dbReference type="ARBA" id="ARBA00022801"/>
    </source>
</evidence>
<dbReference type="PANTHER" id="PTHR45953">
    <property type="entry name" value="IDURONATE 2-SULFATASE"/>
    <property type="match status" value="1"/>
</dbReference>
<feature type="chain" id="PRO_5008581080" description="Sulfatase N-terminal domain-containing protein" evidence="7">
    <location>
        <begin position="26"/>
        <end position="437"/>
    </location>
</feature>
<dbReference type="PANTHER" id="PTHR45953:SF1">
    <property type="entry name" value="IDURONATE 2-SULFATASE"/>
    <property type="match status" value="1"/>
</dbReference>
<feature type="signal peptide" evidence="7">
    <location>
        <begin position="1"/>
        <end position="25"/>
    </location>
</feature>
<evidence type="ECO:0000256" key="4">
    <source>
        <dbReference type="ARBA" id="ARBA00022729"/>
    </source>
</evidence>
<dbReference type="GO" id="GO:0004423">
    <property type="term" value="F:iduronate-2-sulfatase activity"/>
    <property type="evidence" value="ECO:0007669"/>
    <property type="project" value="InterPro"/>
</dbReference>
<dbReference type="InterPro" id="IPR035874">
    <property type="entry name" value="IDS"/>
</dbReference>